<evidence type="ECO:0000256" key="1">
    <source>
        <dbReference type="SAM" id="MobiDB-lite"/>
    </source>
</evidence>
<sequence>MLGASTVDNRTIAYKSRILFTHAQSIVNAANLIFDHSLTLLICPTFTYPDLASFIRGDFTQHLARALWHQIDTRTESRAPPQPPLPTAANMGAVLGRPGLPLAALAALFSGFGNTPRLDAPQYLLSSSQSSFWPSLPPAPARSDGGDVHNATSQGLMVATSGPDLNHGNVSWVFSPHPSVFIQVALLILARLAPNTPLVTYINRAHSVILLVALAVQYCPGLVFSLIQDGIVQLLIAVGIALWQIWRNPAVEYTIDEDIQDETKASDNNLLQNSAVGQSEDKSTQFPEQAPTTPVEDNQTILRQNEALRLELLEAKKKQECQATKDLEEIITLKAKLKAECKKHGMARNDLGIWKARAEKAEDKLKLAELAGETLEARRMKKFAVQDEISALHKQRARVAITANLEEQLAEAREALVRTIFTTHESAQKNELVSEVKELSKRLATAKADELHAAQKVLKLQGKQDTGTQTDNHTSPESTSSSATSTTLEASQSTSHKPKTILEALINPESSRSNTISALPPSTRDTPSIADAPSGFVPPFSSQEQGEDHQMSTTSALHSPEPLANAAEPNTHSSNPELSKLLAFFKANPAPELPPISPAEPDTPPNGSIGNVESVLPVTDKKHAAQSLPKEDQTSDAFLPMRSALLNSKTVPETPPRTSGSATDSESSLPIAVLENAQSVADSFSSSSNADPPRAGATDSVSSLTSMPSVSSNPSAEDHTSSNPPVQPTVSEKKHESSTKAASGAVASDAAPSPAAPSSKRSVSSLSSSTTLPSTSNPSSGIPGLFRRSEQSAPVENPTLPRLCFYRPHIKAVTRKRCIRKENQTFPCVNGKKCVGDPSQYDQSTGKLINLGDPDASLYGGSSDEAESARRFTAWNLQLCHECYVEVDPPIEVAKEKEAAEESRSDEEADGDAGLDEQLSGNETNAGGEATREQEEEADKPQINEDQDVDDGFDEEVYGNESKTGEEATHEQECGEKEEQEPGEDPEGDAFEAALKAEFAVQYAEDAKAKEKTEEEQREEGETEEGETEPTAGEPQMASNDVSALVDPTEAMNLTGAGTGPVMMADRPDPSVYQNPGMTEDEAFQRAVYQLYRHGPISG</sequence>
<feature type="compositionally biased region" description="Acidic residues" evidence="1">
    <location>
        <begin position="945"/>
        <end position="958"/>
    </location>
</feature>
<dbReference type="STRING" id="383855.M3B2K1"/>
<reference evidence="2 3" key="1">
    <citation type="journal article" date="2012" name="PLoS Pathog.">
        <title>Diverse lifestyles and strategies of plant pathogenesis encoded in the genomes of eighteen Dothideomycetes fungi.</title>
        <authorList>
            <person name="Ohm R.A."/>
            <person name="Feau N."/>
            <person name="Henrissat B."/>
            <person name="Schoch C.L."/>
            <person name="Horwitz B.A."/>
            <person name="Barry K.W."/>
            <person name="Condon B.J."/>
            <person name="Copeland A.C."/>
            <person name="Dhillon B."/>
            <person name="Glaser F."/>
            <person name="Hesse C.N."/>
            <person name="Kosti I."/>
            <person name="LaButti K."/>
            <person name="Lindquist E.A."/>
            <person name="Lucas S."/>
            <person name="Salamov A.A."/>
            <person name="Bradshaw R.E."/>
            <person name="Ciuffetti L."/>
            <person name="Hamelin R.C."/>
            <person name="Kema G.H.J."/>
            <person name="Lawrence C."/>
            <person name="Scott J.A."/>
            <person name="Spatafora J.W."/>
            <person name="Turgeon B.G."/>
            <person name="de Wit P.J.G.M."/>
            <person name="Zhong S."/>
            <person name="Goodwin S.B."/>
            <person name="Grigoriev I.V."/>
        </authorList>
    </citation>
    <scope>NUCLEOTIDE SEQUENCE [LARGE SCALE GENOMIC DNA]</scope>
    <source>
        <strain evidence="2 3">CIRAD86</strain>
    </source>
</reference>
<accession>M3B2K1</accession>
<feature type="region of interest" description="Disordered" evidence="1">
    <location>
        <begin position="276"/>
        <end position="295"/>
    </location>
</feature>
<feature type="compositionally biased region" description="Polar residues" evidence="1">
    <location>
        <begin position="645"/>
        <end position="668"/>
    </location>
</feature>
<feature type="compositionally biased region" description="Polar residues" evidence="1">
    <location>
        <begin position="463"/>
        <end position="473"/>
    </location>
</feature>
<dbReference type="HOGENOM" id="CLU_283437_0_0_1"/>
<dbReference type="GeneID" id="19333309"/>
<feature type="compositionally biased region" description="Polar residues" evidence="1">
    <location>
        <begin position="284"/>
        <end position="295"/>
    </location>
</feature>
<evidence type="ECO:0000313" key="2">
    <source>
        <dbReference type="EMBL" id="EME83627.1"/>
    </source>
</evidence>
<feature type="compositionally biased region" description="Polar residues" evidence="1">
    <location>
        <begin position="721"/>
        <end position="730"/>
    </location>
</feature>
<evidence type="ECO:0000313" key="3">
    <source>
        <dbReference type="Proteomes" id="UP000016932"/>
    </source>
</evidence>
<feature type="region of interest" description="Disordered" evidence="1">
    <location>
        <begin position="895"/>
        <end position="1078"/>
    </location>
</feature>
<dbReference type="RefSeq" id="XP_007926796.1">
    <property type="nucleotide sequence ID" value="XM_007928605.1"/>
</dbReference>
<organism evidence="2 3">
    <name type="scientific">Pseudocercospora fijiensis (strain CIRAD86)</name>
    <name type="common">Black leaf streak disease fungus</name>
    <name type="synonym">Mycosphaerella fijiensis</name>
    <dbReference type="NCBI Taxonomy" id="383855"/>
    <lineage>
        <taxon>Eukaryota</taxon>
        <taxon>Fungi</taxon>
        <taxon>Dikarya</taxon>
        <taxon>Ascomycota</taxon>
        <taxon>Pezizomycotina</taxon>
        <taxon>Dothideomycetes</taxon>
        <taxon>Dothideomycetidae</taxon>
        <taxon>Mycosphaerellales</taxon>
        <taxon>Mycosphaerellaceae</taxon>
        <taxon>Pseudocercospora</taxon>
    </lineage>
</organism>
<keyword evidence="3" id="KW-1185">Reference proteome</keyword>
<feature type="compositionally biased region" description="Acidic residues" evidence="1">
    <location>
        <begin position="904"/>
        <end position="915"/>
    </location>
</feature>
<feature type="compositionally biased region" description="Acidic residues" evidence="1">
    <location>
        <begin position="978"/>
        <end position="990"/>
    </location>
</feature>
<feature type="compositionally biased region" description="Low complexity" evidence="1">
    <location>
        <begin position="739"/>
        <end position="780"/>
    </location>
</feature>
<dbReference type="VEuPathDB" id="FungiDB:MYCFIDRAFT_175054"/>
<gene>
    <name evidence="2" type="ORF">MYCFIDRAFT_175054</name>
</gene>
<dbReference type="OrthoDB" id="3650793at2759"/>
<dbReference type="Proteomes" id="UP000016932">
    <property type="component" value="Unassembled WGS sequence"/>
</dbReference>
<feature type="compositionally biased region" description="Low complexity" evidence="1">
    <location>
        <begin position="475"/>
        <end position="495"/>
    </location>
</feature>
<feature type="compositionally biased region" description="Low complexity" evidence="1">
    <location>
        <begin position="700"/>
        <end position="715"/>
    </location>
</feature>
<dbReference type="EMBL" id="KB446558">
    <property type="protein sequence ID" value="EME83627.1"/>
    <property type="molecule type" value="Genomic_DNA"/>
</dbReference>
<feature type="compositionally biased region" description="Polar residues" evidence="1">
    <location>
        <begin position="508"/>
        <end position="517"/>
    </location>
</feature>
<feature type="compositionally biased region" description="Acidic residues" evidence="1">
    <location>
        <begin position="1016"/>
        <end position="1028"/>
    </location>
</feature>
<feature type="region of interest" description="Disordered" evidence="1">
    <location>
        <begin position="460"/>
        <end position="575"/>
    </location>
</feature>
<feature type="compositionally biased region" description="Basic and acidic residues" evidence="1">
    <location>
        <begin position="963"/>
        <end position="977"/>
    </location>
</feature>
<dbReference type="AlphaFoldDB" id="M3B2K1"/>
<proteinExistence type="predicted"/>
<feature type="compositionally biased region" description="Basic and acidic residues" evidence="1">
    <location>
        <begin position="1005"/>
        <end position="1015"/>
    </location>
</feature>
<dbReference type="KEGG" id="pfj:MYCFIDRAFT_175054"/>
<name>M3B2K1_PSEFD</name>
<feature type="compositionally biased region" description="Pro residues" evidence="1">
    <location>
        <begin position="591"/>
        <end position="604"/>
    </location>
</feature>
<feature type="region of interest" description="Disordered" evidence="1">
    <location>
        <begin position="589"/>
        <end position="794"/>
    </location>
</feature>
<feature type="compositionally biased region" description="Basic and acidic residues" evidence="1">
    <location>
        <begin position="619"/>
        <end position="633"/>
    </location>
</feature>
<protein>
    <submittedName>
        <fullName evidence="2">Uncharacterized protein</fullName>
    </submittedName>
</protein>